<reference evidence="1 2" key="1">
    <citation type="journal article" date="2013" name="BMC Microbiol.">
        <title>Identification of the type II cytochrome c maturation pathway in anammox bacteria by comparative genomics.</title>
        <authorList>
            <person name="Ferousi C."/>
            <person name="Speth D.R."/>
            <person name="Reimann J."/>
            <person name="Op den Camp H.J."/>
            <person name="Allen J.W."/>
            <person name="Keltjens J.T."/>
            <person name="Jetten M.S."/>
        </authorList>
    </citation>
    <scope>NUCLEOTIDE SEQUENCE [LARGE SCALE GENOMIC DNA]</scope>
    <source>
        <strain evidence="1">RU1</strain>
    </source>
</reference>
<evidence type="ECO:0000313" key="2">
    <source>
        <dbReference type="Proteomes" id="UP000034954"/>
    </source>
</evidence>
<comment type="caution">
    <text evidence="1">The sequence shown here is derived from an EMBL/GenBank/DDBJ whole genome shotgun (WGS) entry which is preliminary data.</text>
</comment>
<keyword evidence="2" id="KW-1185">Reference proteome</keyword>
<gene>
    <name evidence="1" type="ORF">BROFUL_00347</name>
</gene>
<evidence type="ECO:0000313" key="1">
    <source>
        <dbReference type="EMBL" id="KKO20914.1"/>
    </source>
</evidence>
<protein>
    <submittedName>
        <fullName evidence="1">Uncharacterized protein</fullName>
    </submittedName>
</protein>
<name>A0A0M2V2I5_9BACT</name>
<accession>A0A0M2V2I5</accession>
<dbReference type="AlphaFoldDB" id="A0A0M2V2I5"/>
<dbReference type="Proteomes" id="UP000034954">
    <property type="component" value="Unassembled WGS sequence"/>
</dbReference>
<proteinExistence type="predicted"/>
<sequence length="43" mass="4904">MSGNIRVSFITQIKKSIQQNKGFAGYLPYSDLGNKKSLWKKDI</sequence>
<dbReference type="EMBL" id="LAQJ01000044">
    <property type="protein sequence ID" value="KKO20914.1"/>
    <property type="molecule type" value="Genomic_DNA"/>
</dbReference>
<organism evidence="1 2">
    <name type="scientific">Candidatus Brocadia fulgida</name>
    <dbReference type="NCBI Taxonomy" id="380242"/>
    <lineage>
        <taxon>Bacteria</taxon>
        <taxon>Pseudomonadati</taxon>
        <taxon>Planctomycetota</taxon>
        <taxon>Candidatus Brocadiia</taxon>
        <taxon>Candidatus Brocadiales</taxon>
        <taxon>Candidatus Brocadiaceae</taxon>
        <taxon>Candidatus Brocadia</taxon>
    </lineage>
</organism>